<evidence type="ECO:0000313" key="1">
    <source>
        <dbReference type="EMBL" id="SHI45420.1"/>
    </source>
</evidence>
<name>A0A1M6B9J9_9CLOT</name>
<dbReference type="EMBL" id="FQZO01000001">
    <property type="protein sequence ID" value="SHI45420.1"/>
    <property type="molecule type" value="Genomic_DNA"/>
</dbReference>
<keyword evidence="2" id="KW-1185">Reference proteome</keyword>
<protein>
    <recommendedName>
        <fullName evidence="3">TATA-box binding</fullName>
    </recommendedName>
</protein>
<evidence type="ECO:0008006" key="3">
    <source>
        <dbReference type="Google" id="ProtNLM"/>
    </source>
</evidence>
<dbReference type="Proteomes" id="UP000184080">
    <property type="component" value="Unassembled WGS sequence"/>
</dbReference>
<dbReference type="STRING" id="1121298.SAMN05444401_0678"/>
<organism evidence="1 2">
    <name type="scientific">Clostridium amylolyticum</name>
    <dbReference type="NCBI Taxonomy" id="1121298"/>
    <lineage>
        <taxon>Bacteria</taxon>
        <taxon>Bacillati</taxon>
        <taxon>Bacillota</taxon>
        <taxon>Clostridia</taxon>
        <taxon>Eubacteriales</taxon>
        <taxon>Clostridiaceae</taxon>
        <taxon>Clostridium</taxon>
    </lineage>
</organism>
<sequence length="232" mass="26704">MIKKMWTIIFAIAFNSSLIFNSQGIYNSKISSEIEENEVLTSMAKVVDMEICETGVKMIYYCNDNAESELKSLLQISPIKDISNIKNDSEDIYFSNISNYDEFIELQGVDLKEQCKITINYKILNSENSLNKIEEYLQKYTENKVVEAKYFKYLKGKLDSNNMDYYNDQIIKALKKYGATNISSLKISNGITSTAVLEDKYNNKKINLNYSICSYESGTYLLIGTPFLDELY</sequence>
<gene>
    <name evidence="1" type="ORF">SAMN05444401_0678</name>
</gene>
<dbReference type="SUPFAM" id="SSF143842">
    <property type="entry name" value="YwmB-like"/>
    <property type="match status" value="1"/>
</dbReference>
<dbReference type="RefSeq" id="WP_073003794.1">
    <property type="nucleotide sequence ID" value="NZ_FQZO01000001.1"/>
</dbReference>
<evidence type="ECO:0000313" key="2">
    <source>
        <dbReference type="Proteomes" id="UP000184080"/>
    </source>
</evidence>
<dbReference type="OrthoDB" id="1934444at2"/>
<proteinExistence type="predicted"/>
<dbReference type="InterPro" id="IPR036209">
    <property type="entry name" value="YwmB-like_sf"/>
</dbReference>
<accession>A0A1M6B9J9</accession>
<reference evidence="1 2" key="1">
    <citation type="submission" date="2016-11" db="EMBL/GenBank/DDBJ databases">
        <authorList>
            <person name="Jaros S."/>
            <person name="Januszkiewicz K."/>
            <person name="Wedrychowicz H."/>
        </authorList>
    </citation>
    <scope>NUCLEOTIDE SEQUENCE [LARGE SCALE GENOMIC DNA]</scope>
    <source>
        <strain evidence="1 2">DSM 21864</strain>
    </source>
</reference>
<dbReference type="AlphaFoldDB" id="A0A1M6B9J9"/>